<dbReference type="Proteomes" id="UP000000488">
    <property type="component" value="Chromosome"/>
</dbReference>
<name>F8CAI2_MYXFH</name>
<sequence length="224" mass="23718">MPLLEAAPSAPGAGAVHDTDAQDEVSAQVASSDAEKEEASASRLRKRPSSGSALGKAAAVACLTAACASGPQVRDKPPRIECPPEVLASMKKRGFHPPEMIGNDITLSMVPRVSVTPVPVPPDGGPITLYAIAEVQSSFSGRLPKGSRYYGTVYHGKKFIYGWFTEVEYPDGRRIPICANIVDSSSREGIGMDYDPSSTPGRPMMYPGVNLAISQVLGEMGTRR</sequence>
<proteinExistence type="predicted"/>
<dbReference type="GO" id="GO:0016301">
    <property type="term" value="F:kinase activity"/>
    <property type="evidence" value="ECO:0007669"/>
    <property type="project" value="UniProtKB-KW"/>
</dbReference>
<reference evidence="2 3" key="1">
    <citation type="journal article" date="2011" name="J. Bacteriol.">
        <title>Genome sequence of the halotolerant marine bacterium Myxococcus fulvus HW-1.</title>
        <authorList>
            <person name="Li Z.F."/>
            <person name="Li X."/>
            <person name="Liu H."/>
            <person name="Liu X."/>
            <person name="Han K."/>
            <person name="Wu Z.H."/>
            <person name="Hu W."/>
            <person name="Li F.F."/>
            <person name="Li Y.Z."/>
        </authorList>
    </citation>
    <scope>NUCLEOTIDE SEQUENCE [LARGE SCALE GENOMIC DNA]</scope>
    <source>
        <strain evidence="3">ATCC BAA-855 / HW-1</strain>
    </source>
</reference>
<evidence type="ECO:0000313" key="2">
    <source>
        <dbReference type="EMBL" id="AEI65840.1"/>
    </source>
</evidence>
<dbReference type="AlphaFoldDB" id="F8CAI2"/>
<organism evidence="2 3">
    <name type="scientific">Myxococcus fulvus (strain ATCC BAA-855 / HW-1)</name>
    <dbReference type="NCBI Taxonomy" id="483219"/>
    <lineage>
        <taxon>Bacteria</taxon>
        <taxon>Pseudomonadati</taxon>
        <taxon>Myxococcota</taxon>
        <taxon>Myxococcia</taxon>
        <taxon>Myxococcales</taxon>
        <taxon>Cystobacterineae</taxon>
        <taxon>Myxococcaceae</taxon>
        <taxon>Myxococcus</taxon>
    </lineage>
</organism>
<gene>
    <name evidence="2" type="ordered locus">LILAB_19690</name>
</gene>
<dbReference type="eggNOG" id="COG0515">
    <property type="taxonomic scope" value="Bacteria"/>
</dbReference>
<accession>F8CAI2</accession>
<keyword evidence="2" id="KW-0418">Kinase</keyword>
<dbReference type="HOGENOM" id="CLU_1233928_0_0_7"/>
<dbReference type="KEGG" id="mfu:LILAB_19690"/>
<protein>
    <submittedName>
        <fullName evidence="2">Serine/threonine-protein kinase</fullName>
    </submittedName>
</protein>
<dbReference type="STRING" id="483219.LILAB_19690"/>
<keyword evidence="2" id="KW-0808">Transferase</keyword>
<feature type="region of interest" description="Disordered" evidence="1">
    <location>
        <begin position="1"/>
        <end position="50"/>
    </location>
</feature>
<evidence type="ECO:0000313" key="3">
    <source>
        <dbReference type="Proteomes" id="UP000000488"/>
    </source>
</evidence>
<dbReference type="EMBL" id="CP002830">
    <property type="protein sequence ID" value="AEI65840.1"/>
    <property type="molecule type" value="Genomic_DNA"/>
</dbReference>
<evidence type="ECO:0000256" key="1">
    <source>
        <dbReference type="SAM" id="MobiDB-lite"/>
    </source>
</evidence>